<comment type="caution">
    <text evidence="3">The sequence shown here is derived from an EMBL/GenBank/DDBJ whole genome shotgun (WGS) entry which is preliminary data.</text>
</comment>
<feature type="region of interest" description="Disordered" evidence="1">
    <location>
        <begin position="1"/>
        <end position="24"/>
    </location>
</feature>
<feature type="transmembrane region" description="Helical" evidence="2">
    <location>
        <begin position="201"/>
        <end position="221"/>
    </location>
</feature>
<evidence type="ECO:0000313" key="3">
    <source>
        <dbReference type="EMBL" id="KAJ7686388.1"/>
    </source>
</evidence>
<reference evidence="3" key="1">
    <citation type="submission" date="2023-03" db="EMBL/GenBank/DDBJ databases">
        <title>Massive genome expansion in bonnet fungi (Mycena s.s.) driven by repeated elements and novel gene families across ecological guilds.</title>
        <authorList>
            <consortium name="Lawrence Berkeley National Laboratory"/>
            <person name="Harder C.B."/>
            <person name="Miyauchi S."/>
            <person name="Viragh M."/>
            <person name="Kuo A."/>
            <person name="Thoen E."/>
            <person name="Andreopoulos B."/>
            <person name="Lu D."/>
            <person name="Skrede I."/>
            <person name="Drula E."/>
            <person name="Henrissat B."/>
            <person name="Morin E."/>
            <person name="Kohler A."/>
            <person name="Barry K."/>
            <person name="LaButti K."/>
            <person name="Morin E."/>
            <person name="Salamov A."/>
            <person name="Lipzen A."/>
            <person name="Mereny Z."/>
            <person name="Hegedus B."/>
            <person name="Baldrian P."/>
            <person name="Stursova M."/>
            <person name="Weitz H."/>
            <person name="Taylor A."/>
            <person name="Grigoriev I.V."/>
            <person name="Nagy L.G."/>
            <person name="Martin F."/>
            <person name="Kauserud H."/>
        </authorList>
    </citation>
    <scope>NUCLEOTIDE SEQUENCE</scope>
    <source>
        <strain evidence="3">CBHHK067</strain>
    </source>
</reference>
<name>A0AAD7DA52_MYCRO</name>
<evidence type="ECO:0000313" key="4">
    <source>
        <dbReference type="Proteomes" id="UP001221757"/>
    </source>
</evidence>
<proteinExistence type="predicted"/>
<dbReference type="EMBL" id="JARKIE010000096">
    <property type="protein sequence ID" value="KAJ7686388.1"/>
    <property type="molecule type" value="Genomic_DNA"/>
</dbReference>
<sequence length="269" mass="29185">MVRSIASMDAGVNPNDSEHDGGVNRYDVHGLDVDYEDYEATWVGERAMGDRLHCAGEYQALSISHLLRRADTQICNNRGVVYSSNSSRGMNQAVGHMIHRVVQPIALVLRAVYHSVLPPSLQLPVPVFCFRFGLVLGPNWPTAARIRTQRAARTQRVLIAAAGCFNFAVVRARRTPAQRGRGVEVLVSFVINRAATAMRPALALLLALPLALATAPVTVLAATDTLTAPGSNTPATSASFWARWFAAAPGHSATATRVRRHGPRRRSHP</sequence>
<keyword evidence="2" id="KW-0472">Membrane</keyword>
<gene>
    <name evidence="3" type="ORF">B0H17DRAFT_1304208</name>
</gene>
<keyword evidence="2" id="KW-0812">Transmembrane</keyword>
<dbReference type="AlphaFoldDB" id="A0AAD7DA52"/>
<dbReference type="Proteomes" id="UP001221757">
    <property type="component" value="Unassembled WGS sequence"/>
</dbReference>
<protein>
    <submittedName>
        <fullName evidence="3">Uncharacterized protein</fullName>
    </submittedName>
</protein>
<keyword evidence="2" id="KW-1133">Transmembrane helix</keyword>
<accession>A0AAD7DA52</accession>
<evidence type="ECO:0000256" key="1">
    <source>
        <dbReference type="SAM" id="MobiDB-lite"/>
    </source>
</evidence>
<evidence type="ECO:0000256" key="2">
    <source>
        <dbReference type="SAM" id="Phobius"/>
    </source>
</evidence>
<keyword evidence="4" id="KW-1185">Reference proteome</keyword>
<organism evidence="3 4">
    <name type="scientific">Mycena rosella</name>
    <name type="common">Pink bonnet</name>
    <name type="synonym">Agaricus rosellus</name>
    <dbReference type="NCBI Taxonomy" id="1033263"/>
    <lineage>
        <taxon>Eukaryota</taxon>
        <taxon>Fungi</taxon>
        <taxon>Dikarya</taxon>
        <taxon>Basidiomycota</taxon>
        <taxon>Agaricomycotina</taxon>
        <taxon>Agaricomycetes</taxon>
        <taxon>Agaricomycetidae</taxon>
        <taxon>Agaricales</taxon>
        <taxon>Marasmiineae</taxon>
        <taxon>Mycenaceae</taxon>
        <taxon>Mycena</taxon>
    </lineage>
</organism>